<dbReference type="AlphaFoldDB" id="A0A3T0RZD5"/>
<protein>
    <submittedName>
        <fullName evidence="2">DUF3054 domain-containing protein</fullName>
    </submittedName>
    <submittedName>
        <fullName evidence="3">Protein of uncharacterized function (DUF3054)</fullName>
    </submittedName>
</protein>
<keyword evidence="1" id="KW-0472">Membrane</keyword>
<feature type="transmembrane region" description="Helical" evidence="1">
    <location>
        <begin position="12"/>
        <end position="30"/>
    </location>
</feature>
<accession>A0A3T0RZD5</accession>
<dbReference type="OrthoDB" id="3698172at2"/>
<dbReference type="KEGG" id="aji:C0Z10_06475"/>
<reference evidence="5" key="1">
    <citation type="submission" date="2017-12" db="EMBL/GenBank/DDBJ databases">
        <title>Whole genome sequencing of Acidipropionibacterium jensenii strains JS279 and JS280.</title>
        <authorList>
            <person name="Deptula P."/>
            <person name="Laine P."/>
            <person name="Smolander O.-P."/>
            <person name="Paulin L."/>
            <person name="Auvinen P."/>
            <person name="Varmanen P."/>
        </authorList>
    </citation>
    <scope>NUCLEOTIDE SEQUENCE [LARGE SCALE GENOMIC DNA]</scope>
    <source>
        <strain evidence="5">JS280</strain>
    </source>
</reference>
<keyword evidence="4" id="KW-1185">Reference proteome</keyword>
<dbReference type="InterPro" id="IPR021414">
    <property type="entry name" value="DUF3054"/>
</dbReference>
<dbReference type="Proteomes" id="UP000277858">
    <property type="component" value="Chromosome"/>
</dbReference>
<evidence type="ECO:0000256" key="1">
    <source>
        <dbReference type="SAM" id="Phobius"/>
    </source>
</evidence>
<evidence type="ECO:0000313" key="4">
    <source>
        <dbReference type="Proteomes" id="UP000277858"/>
    </source>
</evidence>
<evidence type="ECO:0000313" key="5">
    <source>
        <dbReference type="Proteomes" id="UP000285875"/>
    </source>
</evidence>
<feature type="transmembrane region" description="Helical" evidence="1">
    <location>
        <begin position="42"/>
        <end position="64"/>
    </location>
</feature>
<evidence type="ECO:0000313" key="3">
    <source>
        <dbReference type="EMBL" id="VEI02104.1"/>
    </source>
</evidence>
<sequence length="126" mass="13650">MSHSNDTATGQVRLAVVMDVLSVAVFVIIGRLSHHETLTPGGLLRTIVPFFVGLVVGWTAVVVLRMSAARWRGGVVVWAATLVVGMVIRHFTHQGVAVSFVIVAAIFLALFLIGWRLVAKLVKRHS</sequence>
<organism evidence="2 5">
    <name type="scientific">Acidipropionibacterium jensenii</name>
    <dbReference type="NCBI Taxonomy" id="1749"/>
    <lineage>
        <taxon>Bacteria</taxon>
        <taxon>Bacillati</taxon>
        <taxon>Actinomycetota</taxon>
        <taxon>Actinomycetes</taxon>
        <taxon>Propionibacteriales</taxon>
        <taxon>Propionibacteriaceae</taxon>
        <taxon>Acidipropionibacterium</taxon>
    </lineage>
</organism>
<reference evidence="3 4" key="2">
    <citation type="submission" date="2018-12" db="EMBL/GenBank/DDBJ databases">
        <authorList>
            <consortium name="Pathogen Informatics"/>
        </authorList>
    </citation>
    <scope>NUCLEOTIDE SEQUENCE [LARGE SCALE GENOMIC DNA]</scope>
    <source>
        <strain evidence="3 4">NCTC13652</strain>
    </source>
</reference>
<dbReference type="Pfam" id="PF11255">
    <property type="entry name" value="DUF3054"/>
    <property type="match status" value="1"/>
</dbReference>
<reference evidence="2" key="3">
    <citation type="journal article" date="2019" name="Microorganisms">
        <title>Red-Brown Pigmentation of Acidipropionibacterium jensenii Is Tied to Haemolytic Activity and cyl-Like Gene Cluster.</title>
        <authorList>
            <person name="Deptula P."/>
            <person name="Loivamaa I."/>
            <person name="Smolander O.P."/>
            <person name="Laine P."/>
            <person name="Roberts R.J."/>
            <person name="Piironen V."/>
            <person name="Paulin L."/>
            <person name="Savijoki K."/>
            <person name="Auvinen P."/>
            <person name="Varmanen P."/>
        </authorList>
    </citation>
    <scope>NUCLEOTIDE SEQUENCE</scope>
    <source>
        <strain evidence="2">JS280</strain>
    </source>
</reference>
<dbReference type="STRING" id="1122997.GCA_000425285_00737"/>
<dbReference type="Proteomes" id="UP000285875">
    <property type="component" value="Chromosome"/>
</dbReference>
<keyword evidence="1" id="KW-1133">Transmembrane helix</keyword>
<dbReference type="RefSeq" id="WP_028702501.1">
    <property type="nucleotide sequence ID" value="NZ_CP025570.1"/>
</dbReference>
<proteinExistence type="predicted"/>
<feature type="transmembrane region" description="Helical" evidence="1">
    <location>
        <begin position="71"/>
        <end position="91"/>
    </location>
</feature>
<evidence type="ECO:0000313" key="2">
    <source>
        <dbReference type="EMBL" id="AZZ39452.1"/>
    </source>
</evidence>
<dbReference type="EMBL" id="LR134473">
    <property type="protein sequence ID" value="VEI02104.1"/>
    <property type="molecule type" value="Genomic_DNA"/>
</dbReference>
<name>A0A3T0RZD5_9ACTN</name>
<keyword evidence="1" id="KW-0812">Transmembrane</keyword>
<feature type="transmembrane region" description="Helical" evidence="1">
    <location>
        <begin position="97"/>
        <end position="118"/>
    </location>
</feature>
<gene>
    <name evidence="2" type="ORF">C0Z10_06475</name>
    <name evidence="3" type="ORF">NCTC13652_00270</name>
</gene>
<dbReference type="EMBL" id="CP025570">
    <property type="protein sequence ID" value="AZZ39452.1"/>
    <property type="molecule type" value="Genomic_DNA"/>
</dbReference>